<organism evidence="1 2">
    <name type="scientific">Bacillus solimangrovi</name>
    <dbReference type="NCBI Taxonomy" id="1305675"/>
    <lineage>
        <taxon>Bacteria</taxon>
        <taxon>Bacillati</taxon>
        <taxon>Bacillota</taxon>
        <taxon>Bacilli</taxon>
        <taxon>Bacillales</taxon>
        <taxon>Bacillaceae</taxon>
        <taxon>Bacillus</taxon>
    </lineage>
</organism>
<sequence length="201" mass="23441">MNETQQRNQAEPKVKEETYERALNEVMETISVPEGYEFKNVRSGKQNAANVWVFRYEKSSGENNELGGEHYSFTVDQDSHKILGITWMDQRFASGQQLPSEKRTEELVKSFLNRTQPGLFDSLDNHWIRPHDEVITVSGEKMTVTGMKYKCYLPDEDTWAWVIVGSDEKIMTFEQGIKWEGGRVTEKWLHDNWLETVNTIK</sequence>
<dbReference type="AlphaFoldDB" id="A0A1E5LAP2"/>
<reference evidence="1 2" key="1">
    <citation type="submission" date="2016-08" db="EMBL/GenBank/DDBJ databases">
        <title>Genome of Bacillus solimangrovi GH2-4.</title>
        <authorList>
            <person name="Lim S."/>
            <person name="Kim B.-C."/>
        </authorList>
    </citation>
    <scope>NUCLEOTIDE SEQUENCE [LARGE SCALE GENOMIC DNA]</scope>
    <source>
        <strain evidence="1 2">GH2-4</strain>
    </source>
</reference>
<dbReference type="EMBL" id="MJEH01000064">
    <property type="protein sequence ID" value="OEH91160.1"/>
    <property type="molecule type" value="Genomic_DNA"/>
</dbReference>
<keyword evidence="2" id="KW-1185">Reference proteome</keyword>
<proteinExistence type="predicted"/>
<gene>
    <name evidence="1" type="ORF">BFG57_07165</name>
</gene>
<accession>A0A1E5LAP2</accession>
<comment type="caution">
    <text evidence="1">The sequence shown here is derived from an EMBL/GenBank/DDBJ whole genome shotgun (WGS) entry which is preliminary data.</text>
</comment>
<dbReference type="Proteomes" id="UP000095209">
    <property type="component" value="Unassembled WGS sequence"/>
</dbReference>
<name>A0A1E5LAP2_9BACI</name>
<evidence type="ECO:0000313" key="2">
    <source>
        <dbReference type="Proteomes" id="UP000095209"/>
    </source>
</evidence>
<evidence type="ECO:0000313" key="1">
    <source>
        <dbReference type="EMBL" id="OEH91160.1"/>
    </source>
</evidence>
<protein>
    <submittedName>
        <fullName evidence="1">Uncharacterized protein</fullName>
    </submittedName>
</protein>